<dbReference type="AlphaFoldDB" id="A0A7C8ID98"/>
<comment type="caution">
    <text evidence="2">The sequence shown here is derived from an EMBL/GenBank/DDBJ whole genome shotgun (WGS) entry which is preliminary data.</text>
</comment>
<feature type="compositionally biased region" description="Basic residues" evidence="1">
    <location>
        <begin position="157"/>
        <end position="166"/>
    </location>
</feature>
<sequence>RNILAGWAAAGLFPFNPERVFRHTPRPPDAKTLPKVAEVVASFPQHEPQSPVTPVTTEALASLHNLIKQDTSGPHELSKQRIRKHVQKLASAAQMSFAECALLRDQNQFLSEINKDAKVRRSTRSLVLEKAKVMKWEDLEVARANRVAKDKASAGKGKGKGSRKCKSAAPEADLGEPNPKVVRMSAASEAAKDTVALWSAPVARMY</sequence>
<evidence type="ECO:0000256" key="1">
    <source>
        <dbReference type="SAM" id="MobiDB-lite"/>
    </source>
</evidence>
<gene>
    <name evidence="2" type="ORF">BDV95DRAFT_487219</name>
</gene>
<accession>A0A7C8ID98</accession>
<organism evidence="2 3">
    <name type="scientific">Massariosphaeria phaeospora</name>
    <dbReference type="NCBI Taxonomy" id="100035"/>
    <lineage>
        <taxon>Eukaryota</taxon>
        <taxon>Fungi</taxon>
        <taxon>Dikarya</taxon>
        <taxon>Ascomycota</taxon>
        <taxon>Pezizomycotina</taxon>
        <taxon>Dothideomycetes</taxon>
        <taxon>Pleosporomycetidae</taxon>
        <taxon>Pleosporales</taxon>
        <taxon>Pleosporales incertae sedis</taxon>
        <taxon>Massariosphaeria</taxon>
    </lineage>
</organism>
<name>A0A7C8ID98_9PLEO</name>
<evidence type="ECO:0000313" key="2">
    <source>
        <dbReference type="EMBL" id="KAF2874192.1"/>
    </source>
</evidence>
<dbReference type="Proteomes" id="UP000481861">
    <property type="component" value="Unassembled WGS sequence"/>
</dbReference>
<dbReference type="EMBL" id="JAADJZ010000006">
    <property type="protein sequence ID" value="KAF2874192.1"/>
    <property type="molecule type" value="Genomic_DNA"/>
</dbReference>
<evidence type="ECO:0000313" key="3">
    <source>
        <dbReference type="Proteomes" id="UP000481861"/>
    </source>
</evidence>
<proteinExistence type="predicted"/>
<feature type="region of interest" description="Disordered" evidence="1">
    <location>
        <begin position="147"/>
        <end position="179"/>
    </location>
</feature>
<dbReference type="OrthoDB" id="4357141at2759"/>
<reference evidence="2 3" key="1">
    <citation type="submission" date="2020-01" db="EMBL/GenBank/DDBJ databases">
        <authorList>
            <consortium name="DOE Joint Genome Institute"/>
            <person name="Haridas S."/>
            <person name="Albert R."/>
            <person name="Binder M."/>
            <person name="Bloem J."/>
            <person name="Labutti K."/>
            <person name="Salamov A."/>
            <person name="Andreopoulos B."/>
            <person name="Baker S.E."/>
            <person name="Barry K."/>
            <person name="Bills G."/>
            <person name="Bluhm B.H."/>
            <person name="Cannon C."/>
            <person name="Castanera R."/>
            <person name="Culley D.E."/>
            <person name="Daum C."/>
            <person name="Ezra D."/>
            <person name="Gonzalez J.B."/>
            <person name="Henrissat B."/>
            <person name="Kuo A."/>
            <person name="Liang C."/>
            <person name="Lipzen A."/>
            <person name="Lutzoni F."/>
            <person name="Magnuson J."/>
            <person name="Mondo S."/>
            <person name="Nolan M."/>
            <person name="Ohm R."/>
            <person name="Pangilinan J."/>
            <person name="Park H.-J.H."/>
            <person name="Ramirez L."/>
            <person name="Alfaro M."/>
            <person name="Sun H."/>
            <person name="Tritt A."/>
            <person name="Yoshinaga Y."/>
            <person name="Zwiers L.-H.L."/>
            <person name="Turgeon B.G."/>
            <person name="Goodwin S.B."/>
            <person name="Spatafora J.W."/>
            <person name="Crous P.W."/>
            <person name="Grigoriev I.V."/>
        </authorList>
    </citation>
    <scope>NUCLEOTIDE SEQUENCE [LARGE SCALE GENOMIC DNA]</scope>
    <source>
        <strain evidence="2 3">CBS 611.86</strain>
    </source>
</reference>
<protein>
    <submittedName>
        <fullName evidence="2">Uncharacterized protein</fullName>
    </submittedName>
</protein>
<feature type="non-terminal residue" evidence="2">
    <location>
        <position position="1"/>
    </location>
</feature>
<keyword evidence="3" id="KW-1185">Reference proteome</keyword>